<evidence type="ECO:0000313" key="3">
    <source>
        <dbReference type="Proteomes" id="UP000683925"/>
    </source>
</evidence>
<keyword evidence="3" id="KW-1185">Reference proteome</keyword>
<keyword evidence="1" id="KW-0472">Membrane</keyword>
<comment type="caution">
    <text evidence="2">The sequence shown here is derived from an EMBL/GenBank/DDBJ whole genome shotgun (WGS) entry which is preliminary data.</text>
</comment>
<accession>A0A8S1WN15</accession>
<sequence length="123" mass="14809">MQPIHNKQSEHKTKSFVNFVKVYHFSQETREQKICSGIPKFNQNKQLIIISRKQAKECFLSQKTFRKVVQLKPQNQDDHLKQIIQWTKCCQKRIIVQLISQFYFLIKMILMLLILFLVLQNPF</sequence>
<proteinExistence type="predicted"/>
<keyword evidence="1" id="KW-0812">Transmembrane</keyword>
<gene>
    <name evidence="2" type="ORF">POCTA_138.1.T0970239</name>
</gene>
<protein>
    <recommendedName>
        <fullName evidence="4">Transmembrane protein</fullName>
    </recommendedName>
</protein>
<organism evidence="2 3">
    <name type="scientific">Paramecium octaurelia</name>
    <dbReference type="NCBI Taxonomy" id="43137"/>
    <lineage>
        <taxon>Eukaryota</taxon>
        <taxon>Sar</taxon>
        <taxon>Alveolata</taxon>
        <taxon>Ciliophora</taxon>
        <taxon>Intramacronucleata</taxon>
        <taxon>Oligohymenophorea</taxon>
        <taxon>Peniculida</taxon>
        <taxon>Parameciidae</taxon>
        <taxon>Paramecium</taxon>
    </lineage>
</organism>
<reference evidence="2" key="1">
    <citation type="submission" date="2021-01" db="EMBL/GenBank/DDBJ databases">
        <authorList>
            <consortium name="Genoscope - CEA"/>
            <person name="William W."/>
        </authorList>
    </citation>
    <scope>NUCLEOTIDE SEQUENCE</scope>
</reference>
<evidence type="ECO:0008006" key="4">
    <source>
        <dbReference type="Google" id="ProtNLM"/>
    </source>
</evidence>
<evidence type="ECO:0000256" key="1">
    <source>
        <dbReference type="SAM" id="Phobius"/>
    </source>
</evidence>
<name>A0A8S1WN15_PAROT</name>
<dbReference type="Proteomes" id="UP000683925">
    <property type="component" value="Unassembled WGS sequence"/>
</dbReference>
<dbReference type="AlphaFoldDB" id="A0A8S1WN15"/>
<feature type="transmembrane region" description="Helical" evidence="1">
    <location>
        <begin position="102"/>
        <end position="119"/>
    </location>
</feature>
<dbReference type="EMBL" id="CAJJDP010000096">
    <property type="protein sequence ID" value="CAD8190582.1"/>
    <property type="molecule type" value="Genomic_DNA"/>
</dbReference>
<evidence type="ECO:0000313" key="2">
    <source>
        <dbReference type="EMBL" id="CAD8190582.1"/>
    </source>
</evidence>
<keyword evidence="1" id="KW-1133">Transmembrane helix</keyword>